<organism evidence="2 3">
    <name type="scientific">Pseudomonas paraeruginosa</name>
    <dbReference type="NCBI Taxonomy" id="2994495"/>
    <lineage>
        <taxon>Bacteria</taxon>
        <taxon>Pseudomonadati</taxon>
        <taxon>Pseudomonadota</taxon>
        <taxon>Gammaproteobacteria</taxon>
        <taxon>Pseudomonadales</taxon>
        <taxon>Pseudomonadaceae</taxon>
        <taxon>Pseudomonas</taxon>
    </lineage>
</organism>
<name>A0A2R3J0Y0_9PSED</name>
<evidence type="ECO:0000313" key="3">
    <source>
        <dbReference type="Proteomes" id="UP000238390"/>
    </source>
</evidence>
<keyword evidence="3" id="KW-1185">Reference proteome</keyword>
<dbReference type="AlphaFoldDB" id="A0A2R3J0Y0"/>
<accession>A0A2R3J0Y0</accession>
<proteinExistence type="predicted"/>
<protein>
    <submittedName>
        <fullName evidence="2">Uncharacterized protein</fullName>
    </submittedName>
</protein>
<reference evidence="2 3" key="1">
    <citation type="submission" date="2018-02" db="EMBL/GenBank/DDBJ databases">
        <title>FDA/CDC Antimicrobial Resistant Isolate Bank Genome Sequencing.</title>
        <authorList>
            <person name="Benahmed F.H."/>
            <person name="Lutgring J.D."/>
            <person name="Yoo B."/>
            <person name="Machado M."/>
            <person name="Brown A."/>
            <person name="McAllister G."/>
            <person name="Perry A."/>
            <person name="Halpin A.L."/>
            <person name="Vavikolanu K."/>
            <person name="Ott S."/>
            <person name="Zhao X."/>
            <person name="Tallon L.J."/>
            <person name="Sadzewicz L."/>
            <person name="Aluvathingal J."/>
            <person name="Nadendla S."/>
            <person name="Voskania-kordi A."/>
            <person name="Simonyan V."/>
            <person name="Patel J."/>
            <person name="Shawar R.M."/>
        </authorList>
    </citation>
    <scope>NUCLEOTIDE SEQUENCE [LARGE SCALE GENOMIC DNA]</scope>
    <source>
        <strain evidence="2 3">AR_0356</strain>
    </source>
</reference>
<dbReference type="EMBL" id="CP027169">
    <property type="protein sequence ID" value="AVK07841.1"/>
    <property type="molecule type" value="Genomic_DNA"/>
</dbReference>
<evidence type="ECO:0000256" key="1">
    <source>
        <dbReference type="SAM" id="MobiDB-lite"/>
    </source>
</evidence>
<evidence type="ECO:0000313" key="2">
    <source>
        <dbReference type="EMBL" id="AVK07841.1"/>
    </source>
</evidence>
<sequence>MVPVRQQRDTANPGRPGAESQLRHGGRGTAHQRMHLVPGRKVPERQGRKMGPVLHQFAHLDLAERIGLALGGVGPGAGAVRVDKAGLLGTHLQFSDGERVMWPLL</sequence>
<dbReference type="Proteomes" id="UP000238390">
    <property type="component" value="Chromosome"/>
</dbReference>
<feature type="region of interest" description="Disordered" evidence="1">
    <location>
        <begin position="1"/>
        <end position="32"/>
    </location>
</feature>
<gene>
    <name evidence="2" type="ORF">CSB93_5238</name>
</gene>